<sequence length="122" mass="13627">MLTIKHPTIYNGFNTSIHAVDLRETCLLLMQTSPALADQLQYEILQNDKNELLITDDKLSITLHIETIGSVISELTRLGEQALQTPSTAVTSKKIIKELIDCWSQLAEELLLGVEIADTQLH</sequence>
<dbReference type="Proteomes" id="UP001465153">
    <property type="component" value="Unassembled WGS sequence"/>
</dbReference>
<comment type="caution">
    <text evidence="1">The sequence shown here is derived from an EMBL/GenBank/DDBJ whole genome shotgun (WGS) entry which is preliminary data.</text>
</comment>
<proteinExistence type="predicted"/>
<organism evidence="1 2">
    <name type="scientific">Sessilibacter corallicola</name>
    <dbReference type="NCBI Taxonomy" id="2904075"/>
    <lineage>
        <taxon>Bacteria</taxon>
        <taxon>Pseudomonadati</taxon>
        <taxon>Pseudomonadota</taxon>
        <taxon>Gammaproteobacteria</taxon>
        <taxon>Cellvibrionales</taxon>
        <taxon>Cellvibrionaceae</taxon>
        <taxon>Sessilibacter</taxon>
    </lineage>
</organism>
<dbReference type="EMBL" id="BAABWN010000003">
    <property type="protein sequence ID" value="GAA6167338.1"/>
    <property type="molecule type" value="Genomic_DNA"/>
</dbReference>
<evidence type="ECO:0000313" key="1">
    <source>
        <dbReference type="EMBL" id="GAA6167338.1"/>
    </source>
</evidence>
<reference evidence="1 2" key="1">
    <citation type="submission" date="2024-04" db="EMBL/GenBank/DDBJ databases">
        <title>Draft genome sequence of Sessilibacter corallicola NBRC 116591.</title>
        <authorList>
            <person name="Miyakawa T."/>
            <person name="Kusuya Y."/>
            <person name="Miura T."/>
        </authorList>
    </citation>
    <scope>NUCLEOTIDE SEQUENCE [LARGE SCALE GENOMIC DNA]</scope>
    <source>
        <strain evidence="1 2">KU-00831-HH</strain>
    </source>
</reference>
<gene>
    <name evidence="1" type="ORF">NBRC116591_11480</name>
</gene>
<evidence type="ECO:0000313" key="2">
    <source>
        <dbReference type="Proteomes" id="UP001465153"/>
    </source>
</evidence>
<accession>A0ABQ0A6Q3</accession>
<protein>
    <submittedName>
        <fullName evidence="1">Uncharacterized protein</fullName>
    </submittedName>
</protein>
<name>A0ABQ0A6Q3_9GAMM</name>
<keyword evidence="2" id="KW-1185">Reference proteome</keyword>
<dbReference type="RefSeq" id="WP_353302008.1">
    <property type="nucleotide sequence ID" value="NZ_BAABWN010000003.1"/>
</dbReference>